<evidence type="ECO:0000313" key="6">
    <source>
        <dbReference type="EMBL" id="RIE17280.1"/>
    </source>
</evidence>
<dbReference type="PANTHER" id="PTHR13370">
    <property type="entry name" value="RNA METHYLASE-RELATED"/>
    <property type="match status" value="1"/>
</dbReference>
<dbReference type="GO" id="GO:0003677">
    <property type="term" value="F:DNA binding"/>
    <property type="evidence" value="ECO:0007669"/>
    <property type="project" value="InterPro"/>
</dbReference>
<dbReference type="GO" id="GO:0005737">
    <property type="term" value="C:cytoplasm"/>
    <property type="evidence" value="ECO:0007669"/>
    <property type="project" value="TreeGrafter"/>
</dbReference>
<keyword evidence="7" id="KW-1185">Reference proteome</keyword>
<dbReference type="Pfam" id="PF01555">
    <property type="entry name" value="N6_N4_Mtase"/>
    <property type="match status" value="1"/>
</dbReference>
<dbReference type="Pfam" id="PF04471">
    <property type="entry name" value="Mrr_cat"/>
    <property type="match status" value="1"/>
</dbReference>
<evidence type="ECO:0000256" key="3">
    <source>
        <dbReference type="RuleBase" id="RU362026"/>
    </source>
</evidence>
<dbReference type="SUPFAM" id="SSF53335">
    <property type="entry name" value="S-adenosyl-L-methionine-dependent methyltransferases"/>
    <property type="match status" value="1"/>
</dbReference>
<dbReference type="OrthoDB" id="9816043at2"/>
<dbReference type="AlphaFoldDB" id="A0A398DQW4"/>
<evidence type="ECO:0000256" key="2">
    <source>
        <dbReference type="ARBA" id="ARBA00022679"/>
    </source>
</evidence>
<dbReference type="GO" id="GO:0009307">
    <property type="term" value="P:DNA restriction-modification system"/>
    <property type="evidence" value="ECO:0007669"/>
    <property type="project" value="InterPro"/>
</dbReference>
<reference evidence="6 7" key="1">
    <citation type="submission" date="2018-09" db="EMBL/GenBank/DDBJ databases">
        <title>Discovery and Ecogenomic Context for Candidatus Cryosericales, a Global Caldiserica Order Active in Thawing Permafrost.</title>
        <authorList>
            <person name="Martinez M.A."/>
            <person name="Woodcroft B.J."/>
            <person name="Ignacio Espinoza J.C."/>
            <person name="Zayed A."/>
            <person name="Singleton C.M."/>
            <person name="Boyd J."/>
            <person name="Li Y.-F."/>
            <person name="Purvine S."/>
            <person name="Maughan H."/>
            <person name="Hodgkins S.B."/>
            <person name="Anderson D."/>
            <person name="Sederholm M."/>
            <person name="Temperton B."/>
            <person name="Saleska S.R."/>
            <person name="Tyson G.W."/>
            <person name="Rich V.I."/>
        </authorList>
    </citation>
    <scope>NUCLEOTIDE SEQUENCE [LARGE SCALE GENOMIC DNA]</scope>
    <source>
        <strain evidence="6 7">SMC1</strain>
    </source>
</reference>
<dbReference type="GO" id="GO:0004519">
    <property type="term" value="F:endonuclease activity"/>
    <property type="evidence" value="ECO:0007669"/>
    <property type="project" value="InterPro"/>
</dbReference>
<dbReference type="InterPro" id="IPR001091">
    <property type="entry name" value="RM_Methyltransferase"/>
</dbReference>
<proteinExistence type="inferred from homology"/>
<dbReference type="EC" id="2.1.1.-" evidence="3"/>
<dbReference type="InterPro" id="IPR029063">
    <property type="entry name" value="SAM-dependent_MTases_sf"/>
</dbReference>
<dbReference type="PANTHER" id="PTHR13370:SF3">
    <property type="entry name" value="TRNA (GUANINE(10)-N2)-METHYLTRANSFERASE HOMOLOG"/>
    <property type="match status" value="1"/>
</dbReference>
<dbReference type="GO" id="GO:0008170">
    <property type="term" value="F:N-methyltransferase activity"/>
    <property type="evidence" value="ECO:0007669"/>
    <property type="project" value="InterPro"/>
</dbReference>
<accession>A0A398DQW4</accession>
<evidence type="ECO:0000256" key="1">
    <source>
        <dbReference type="ARBA" id="ARBA00022603"/>
    </source>
</evidence>
<dbReference type="InterPro" id="IPR007560">
    <property type="entry name" value="Restrct_endonuc_IV_Mrr"/>
</dbReference>
<evidence type="ECO:0000259" key="5">
    <source>
        <dbReference type="Pfam" id="PF04471"/>
    </source>
</evidence>
<comment type="similarity">
    <text evidence="3">Belongs to the N(4)/N(6)-methyltransferase family.</text>
</comment>
<protein>
    <recommendedName>
        <fullName evidence="3">Methyltransferase</fullName>
        <ecNumber evidence="3">2.1.1.-</ecNumber>
    </recommendedName>
</protein>
<dbReference type="GO" id="GO:0032259">
    <property type="term" value="P:methylation"/>
    <property type="evidence" value="ECO:0007669"/>
    <property type="project" value="UniProtKB-KW"/>
</dbReference>
<dbReference type="InterPro" id="IPR002941">
    <property type="entry name" value="DNA_methylase_N4/N6"/>
</dbReference>
<keyword evidence="1" id="KW-0489">Methyltransferase</keyword>
<comment type="caution">
    <text evidence="6">The sequence shown here is derived from an EMBL/GenBank/DDBJ whole genome shotgun (WGS) entry which is preliminary data.</text>
</comment>
<sequence length="257" mass="27702">MARTTDPDRLGYPTQKPQGLLERIVQASSNEGDVVLDPFCGCGTVVAAAQKLDRQWVGIDITYLSIDVIASRLRKTGLTEGKDFVIKGAPADVLGTDQLAARAPFQFQYWALSRIPGAMPSDRKTGDHGVDGVLHFWDPAKASKAGKGIISVKGTIAVNPGMVRDLAGTVDHQDADFGILVTLQEPTDGMRTEAGKAGVYKYNNQREIPRLQLVSAADLFKEFLPLQLPPEEVRNGRKMTVIAEPGADEAKGGLFGE</sequence>
<organism evidence="6 7">
    <name type="scientific">Candidatus Cryosericum septentrionale</name>
    <dbReference type="NCBI Taxonomy" id="2290913"/>
    <lineage>
        <taxon>Bacteria</taxon>
        <taxon>Pseudomonadati</taxon>
        <taxon>Caldisericota/Cryosericota group</taxon>
        <taxon>Candidatus Cryosericota</taxon>
        <taxon>Candidatus Cryosericia</taxon>
        <taxon>Candidatus Cryosericales</taxon>
        <taxon>Candidatus Cryosericaceae</taxon>
        <taxon>Candidatus Cryosericum</taxon>
    </lineage>
</organism>
<evidence type="ECO:0000313" key="7">
    <source>
        <dbReference type="Proteomes" id="UP000266113"/>
    </source>
</evidence>
<gene>
    <name evidence="6" type="ORF">SMC1_02260</name>
</gene>
<dbReference type="Gene3D" id="3.40.50.150">
    <property type="entry name" value="Vaccinia Virus protein VP39"/>
    <property type="match status" value="1"/>
</dbReference>
<evidence type="ECO:0000259" key="4">
    <source>
        <dbReference type="Pfam" id="PF01555"/>
    </source>
</evidence>
<dbReference type="EMBL" id="QXIY01000008">
    <property type="protein sequence ID" value="RIE17280.1"/>
    <property type="molecule type" value="Genomic_DNA"/>
</dbReference>
<dbReference type="Proteomes" id="UP000266113">
    <property type="component" value="Unassembled WGS sequence"/>
</dbReference>
<feature type="domain" description="Restriction endonuclease type IV Mrr" evidence="5">
    <location>
        <begin position="123"/>
        <end position="197"/>
    </location>
</feature>
<dbReference type="PRINTS" id="PR00508">
    <property type="entry name" value="S21N4MTFRASE"/>
</dbReference>
<feature type="domain" description="DNA methylase N-4/N-6" evidence="4">
    <location>
        <begin position="11"/>
        <end position="62"/>
    </location>
</feature>
<name>A0A398DQW4_9BACT</name>
<keyword evidence="2" id="KW-0808">Transferase</keyword>